<name>A0A9E7R526_9EURY</name>
<dbReference type="GeneID" id="74940982"/>
<dbReference type="EMBL" id="CP104003">
    <property type="protein sequence ID" value="UWM54893.1"/>
    <property type="molecule type" value="Genomic_DNA"/>
</dbReference>
<evidence type="ECO:0000313" key="2">
    <source>
        <dbReference type="Proteomes" id="UP001057580"/>
    </source>
</evidence>
<dbReference type="Proteomes" id="UP001057580">
    <property type="component" value="Chromosome"/>
</dbReference>
<reference evidence="1" key="1">
    <citation type="submission" date="2022-09" db="EMBL/GenBank/DDBJ databases">
        <title>Diverse halophilic archaea isolated from saline environments.</title>
        <authorList>
            <person name="Cui H.-L."/>
        </authorList>
    </citation>
    <scope>NUCLEOTIDE SEQUENCE</scope>
    <source>
        <strain evidence="1">ZS-35-S2</strain>
    </source>
</reference>
<evidence type="ECO:0000313" key="1">
    <source>
        <dbReference type="EMBL" id="UWM54893.1"/>
    </source>
</evidence>
<organism evidence="1 2">
    <name type="scientific">Salinirubellus salinus</name>
    <dbReference type="NCBI Taxonomy" id="1364945"/>
    <lineage>
        <taxon>Archaea</taxon>
        <taxon>Methanobacteriati</taxon>
        <taxon>Methanobacteriota</taxon>
        <taxon>Stenosarchaea group</taxon>
        <taxon>Halobacteria</taxon>
        <taxon>Halobacteriales</taxon>
        <taxon>Natronomonadaceae</taxon>
        <taxon>Salinirubellus</taxon>
    </lineage>
</organism>
<dbReference type="InterPro" id="IPR049697">
    <property type="entry name" value="HVO_0758-like"/>
</dbReference>
<evidence type="ECO:0008006" key="3">
    <source>
        <dbReference type="Google" id="ProtNLM"/>
    </source>
</evidence>
<dbReference type="AlphaFoldDB" id="A0A9E7R526"/>
<dbReference type="KEGG" id="ssai:N0B31_01130"/>
<proteinExistence type="predicted"/>
<dbReference type="NCBIfam" id="NF041912">
    <property type="entry name" value="HVO_0758"/>
    <property type="match status" value="1"/>
</dbReference>
<keyword evidence="2" id="KW-1185">Reference proteome</keyword>
<sequence length="56" mass="6519">MESVRKGLRSKAITKDTYERLECAECKERLKTRNDPDEVGSVRFCPECGREWKQVG</sequence>
<dbReference type="Pfam" id="PF23137">
    <property type="entry name" value="HVO_0758"/>
    <property type="match status" value="1"/>
</dbReference>
<dbReference type="RefSeq" id="WP_260593912.1">
    <property type="nucleotide sequence ID" value="NZ_CP104003.1"/>
</dbReference>
<accession>A0A9E7R526</accession>
<protein>
    <recommendedName>
        <fullName evidence="3">Small CPxCG-related zinc finger protein</fullName>
    </recommendedName>
</protein>
<gene>
    <name evidence="1" type="ORF">N0B31_01130</name>
</gene>